<accession>A0A9X2L8R0</accession>
<dbReference type="AlphaFoldDB" id="A0A9X2L8R0"/>
<name>A0A9X2L8R0_9PROT</name>
<evidence type="ECO:0000313" key="3">
    <source>
        <dbReference type="Proteomes" id="UP001142610"/>
    </source>
</evidence>
<dbReference type="InterPro" id="IPR050834">
    <property type="entry name" value="Glycosyltransf_2"/>
</dbReference>
<evidence type="ECO:0000259" key="1">
    <source>
        <dbReference type="Pfam" id="PF00535"/>
    </source>
</evidence>
<sequence length="309" mass="33822">MQNATVSVVMPSLNQAQFVRQAVESVFSQRQDALELIVADGGSSDGTLDVLEELSRSHPRLVWSSQADTGPAQAINRALSQAEGEFIGWLNSDDLYASQMMEKALSLFEDHPELVMVYGHGQHIDGEGDLIGDYPTLPPPIEPQRFHAGCPICQPTVVFKSTLLEEVGFLDEELKASFDFDYWLRVFGAYPGRIGFVDGVQAYSRLHDDCITRNARRRVATEGLIVTKRHLGSSSVHWLTTYLEEYADDATDNVLVADLLAELDAVLAAAPGCVSSEDAALARAQLELMGPMLAPSRGQDQSNRAGQVR</sequence>
<dbReference type="EMBL" id="JANIBC010000004">
    <property type="protein sequence ID" value="MCQ8185151.1"/>
    <property type="molecule type" value="Genomic_DNA"/>
</dbReference>
<dbReference type="PANTHER" id="PTHR43685">
    <property type="entry name" value="GLYCOSYLTRANSFERASE"/>
    <property type="match status" value="1"/>
</dbReference>
<protein>
    <submittedName>
        <fullName evidence="2">Glycosyltransferase</fullName>
    </submittedName>
</protein>
<keyword evidence="3" id="KW-1185">Reference proteome</keyword>
<comment type="caution">
    <text evidence="2">The sequence shown here is derived from an EMBL/GenBank/DDBJ whole genome shotgun (WGS) entry which is preliminary data.</text>
</comment>
<dbReference type="InterPro" id="IPR001173">
    <property type="entry name" value="Glyco_trans_2-like"/>
</dbReference>
<evidence type="ECO:0000313" key="2">
    <source>
        <dbReference type="EMBL" id="MCQ8185151.1"/>
    </source>
</evidence>
<dbReference type="PANTHER" id="PTHR43685:SF2">
    <property type="entry name" value="GLYCOSYLTRANSFERASE 2-LIKE DOMAIN-CONTAINING PROTEIN"/>
    <property type="match status" value="1"/>
</dbReference>
<proteinExistence type="predicted"/>
<dbReference type="Gene3D" id="3.90.550.10">
    <property type="entry name" value="Spore Coat Polysaccharide Biosynthesis Protein SpsA, Chain A"/>
    <property type="match status" value="1"/>
</dbReference>
<dbReference type="SUPFAM" id="SSF53448">
    <property type="entry name" value="Nucleotide-diphospho-sugar transferases"/>
    <property type="match status" value="1"/>
</dbReference>
<reference evidence="2" key="1">
    <citation type="submission" date="2022-07" db="EMBL/GenBank/DDBJ databases">
        <title>Parvularcula maris sp. nov., an algicidal bacterium isolated from seawater.</title>
        <authorList>
            <person name="Li F."/>
        </authorList>
    </citation>
    <scope>NUCLEOTIDE SEQUENCE</scope>
    <source>
        <strain evidence="2">BGMRC 0090</strain>
    </source>
</reference>
<dbReference type="Proteomes" id="UP001142610">
    <property type="component" value="Unassembled WGS sequence"/>
</dbReference>
<feature type="domain" description="Glycosyltransferase 2-like" evidence="1">
    <location>
        <begin position="7"/>
        <end position="129"/>
    </location>
</feature>
<dbReference type="Pfam" id="PF00535">
    <property type="entry name" value="Glycos_transf_2"/>
    <property type="match status" value="1"/>
</dbReference>
<dbReference type="InterPro" id="IPR029044">
    <property type="entry name" value="Nucleotide-diphossugar_trans"/>
</dbReference>
<gene>
    <name evidence="2" type="ORF">NOG11_07070</name>
</gene>
<organism evidence="2 3">
    <name type="scientific">Parvularcula maris</name>
    <dbReference type="NCBI Taxonomy" id="2965077"/>
    <lineage>
        <taxon>Bacteria</taxon>
        <taxon>Pseudomonadati</taxon>
        <taxon>Pseudomonadota</taxon>
        <taxon>Alphaproteobacteria</taxon>
        <taxon>Parvularculales</taxon>
        <taxon>Parvularculaceae</taxon>
        <taxon>Parvularcula</taxon>
    </lineage>
</organism>
<dbReference type="CDD" id="cd06433">
    <property type="entry name" value="GT_2_WfgS_like"/>
    <property type="match status" value="1"/>
</dbReference>